<protein>
    <recommendedName>
        <fullName evidence="3">Isochorismatase-like domain-containing protein</fullName>
    </recommendedName>
</protein>
<dbReference type="AlphaFoldDB" id="A0AA38WVZ8"/>
<dbReference type="PANTHER" id="PTHR43540">
    <property type="entry name" value="PEROXYUREIDOACRYLATE/UREIDOACRYLATE AMIDOHYDROLASE-RELATED"/>
    <property type="match status" value="1"/>
</dbReference>
<evidence type="ECO:0000313" key="4">
    <source>
        <dbReference type="EMBL" id="KAJ9602036.1"/>
    </source>
</evidence>
<comment type="caution">
    <text evidence="4">The sequence shown here is derived from an EMBL/GenBank/DDBJ whole genome shotgun (WGS) entry which is preliminary data.</text>
</comment>
<keyword evidence="5" id="KW-1185">Reference proteome</keyword>
<keyword evidence="2" id="KW-0378">Hydrolase</keyword>
<evidence type="ECO:0000256" key="2">
    <source>
        <dbReference type="ARBA" id="ARBA00022801"/>
    </source>
</evidence>
<evidence type="ECO:0000313" key="5">
    <source>
        <dbReference type="Proteomes" id="UP001172673"/>
    </source>
</evidence>
<dbReference type="CDD" id="cd00431">
    <property type="entry name" value="cysteine_hydrolases"/>
    <property type="match status" value="1"/>
</dbReference>
<dbReference type="InterPro" id="IPR000868">
    <property type="entry name" value="Isochorismatase-like_dom"/>
</dbReference>
<evidence type="ECO:0000256" key="1">
    <source>
        <dbReference type="ARBA" id="ARBA00006336"/>
    </source>
</evidence>
<dbReference type="GO" id="GO:0016787">
    <property type="term" value="F:hydrolase activity"/>
    <property type="evidence" value="ECO:0007669"/>
    <property type="project" value="UniProtKB-KW"/>
</dbReference>
<comment type="similarity">
    <text evidence="1">Belongs to the isochorismatase family.</text>
</comment>
<dbReference type="Proteomes" id="UP001172673">
    <property type="component" value="Unassembled WGS sequence"/>
</dbReference>
<dbReference type="SUPFAM" id="SSF52499">
    <property type="entry name" value="Isochorismatase-like hydrolases"/>
    <property type="match status" value="1"/>
</dbReference>
<dbReference type="PANTHER" id="PTHR43540:SF6">
    <property type="entry name" value="ISOCHORISMATASE-LIKE DOMAIN-CONTAINING PROTEIN"/>
    <property type="match status" value="1"/>
</dbReference>
<name>A0AA38WVZ8_9EURO</name>
<feature type="domain" description="Isochorismatase-like" evidence="3">
    <location>
        <begin position="14"/>
        <end position="194"/>
    </location>
</feature>
<sequence>MATTTQLTLSTHPALLIIDMQNGFLHPSGTFGTLGLDTSRLRAVVPAINNLRSLAHSLSIPVFFTRLAWNEDYSDSGILLTSVPYGEAARQVKGFIRGTWDVEVVDELAPQEGEVVIDKTRHTAFYDTSLESELQRRGVDQLIVTGVGTNVCVESTVRDAVTRGWHCVLVEGATATLDEEEEKAVEEELKKKAATE</sequence>
<reference evidence="4" key="1">
    <citation type="submission" date="2022-10" db="EMBL/GenBank/DDBJ databases">
        <title>Culturing micro-colonial fungi from biological soil crusts in the Mojave desert and describing Neophaeococcomyces mojavensis, and introducing the new genera and species Taxawa tesnikishii.</title>
        <authorList>
            <person name="Kurbessoian T."/>
            <person name="Stajich J.E."/>
        </authorList>
    </citation>
    <scope>NUCLEOTIDE SEQUENCE</scope>
    <source>
        <strain evidence="4">TK_41</strain>
    </source>
</reference>
<dbReference type="Pfam" id="PF00857">
    <property type="entry name" value="Isochorismatase"/>
    <property type="match status" value="1"/>
</dbReference>
<evidence type="ECO:0000259" key="3">
    <source>
        <dbReference type="Pfam" id="PF00857"/>
    </source>
</evidence>
<gene>
    <name evidence="4" type="ORF">H2200_013396</name>
</gene>
<dbReference type="EMBL" id="JAPDRK010000029">
    <property type="protein sequence ID" value="KAJ9602036.1"/>
    <property type="molecule type" value="Genomic_DNA"/>
</dbReference>
<organism evidence="4 5">
    <name type="scientific">Cladophialophora chaetospira</name>
    <dbReference type="NCBI Taxonomy" id="386627"/>
    <lineage>
        <taxon>Eukaryota</taxon>
        <taxon>Fungi</taxon>
        <taxon>Dikarya</taxon>
        <taxon>Ascomycota</taxon>
        <taxon>Pezizomycotina</taxon>
        <taxon>Eurotiomycetes</taxon>
        <taxon>Chaetothyriomycetidae</taxon>
        <taxon>Chaetothyriales</taxon>
        <taxon>Herpotrichiellaceae</taxon>
        <taxon>Cladophialophora</taxon>
    </lineage>
</organism>
<dbReference type="Gene3D" id="3.40.50.850">
    <property type="entry name" value="Isochorismatase-like"/>
    <property type="match status" value="1"/>
</dbReference>
<proteinExistence type="inferred from homology"/>
<dbReference type="InterPro" id="IPR050272">
    <property type="entry name" value="Isochorismatase-like_hydrls"/>
</dbReference>
<dbReference type="InterPro" id="IPR036380">
    <property type="entry name" value="Isochorismatase-like_sf"/>
</dbReference>
<accession>A0AA38WVZ8</accession>